<evidence type="ECO:0000256" key="1">
    <source>
        <dbReference type="ARBA" id="ARBA00008416"/>
    </source>
</evidence>
<gene>
    <name evidence="5" type="ORF">AADV58_02250</name>
</gene>
<dbReference type="InterPro" id="IPR014710">
    <property type="entry name" value="RmlC-like_jellyroll"/>
</dbReference>
<evidence type="ECO:0000313" key="5">
    <source>
        <dbReference type="EMBL" id="WZJ21991.1"/>
    </source>
</evidence>
<dbReference type="CDD" id="cd02247">
    <property type="entry name" value="cupin_pirin_C"/>
    <property type="match status" value="1"/>
</dbReference>
<dbReference type="InterPro" id="IPR008778">
    <property type="entry name" value="Pirin_C_dom"/>
</dbReference>
<dbReference type="InterPro" id="IPR003829">
    <property type="entry name" value="Pirin_N_dom"/>
</dbReference>
<dbReference type="Pfam" id="PF02678">
    <property type="entry name" value="Pirin"/>
    <property type="match status" value="1"/>
</dbReference>
<dbReference type="PANTHER" id="PTHR13903">
    <property type="entry name" value="PIRIN-RELATED"/>
    <property type="match status" value="1"/>
</dbReference>
<proteinExistence type="inferred from homology"/>
<sequence>MSAIQRIATRETELGAGLSIRRALPTRHRRMVGAWCFLDHIGPIDFAPDAGLHVGAHPHIGLQTFTWPVTGEILHRDSLGNEQLIRPGQVNLMTAGHGIAHTEDSPQPGQHLHAAQLWIALPPEQRDCPPDFAHYPDLPTWTTDGAQFTLLAGHYQNNRAPTRIHTPLLGLDIAATAEATLDLPLQTEFEYGLLPLLGHIIAASETLGSDEFLYLEPGRNHLQLKLPAGSKVLLLGGEPFTAPLQMWWNFVAGDRASIAEAQRQWENGNPRFGPVGDGCAPRLMPPTLPAGWG</sequence>
<evidence type="ECO:0000259" key="4">
    <source>
        <dbReference type="Pfam" id="PF05726"/>
    </source>
</evidence>
<dbReference type="CDD" id="cd02909">
    <property type="entry name" value="cupin_pirin_N"/>
    <property type="match status" value="1"/>
</dbReference>
<organism evidence="5 6">
    <name type="scientific">Azonexus hydrophilus</name>
    <dbReference type="NCBI Taxonomy" id="418702"/>
    <lineage>
        <taxon>Bacteria</taxon>
        <taxon>Pseudomonadati</taxon>
        <taxon>Pseudomonadota</taxon>
        <taxon>Betaproteobacteria</taxon>
        <taxon>Rhodocyclales</taxon>
        <taxon>Azonexaceae</taxon>
        <taxon>Azonexus</taxon>
    </lineage>
</organism>
<dbReference type="EMBL" id="CP151406">
    <property type="protein sequence ID" value="WZJ21991.1"/>
    <property type="molecule type" value="Genomic_DNA"/>
</dbReference>
<dbReference type="SUPFAM" id="SSF51182">
    <property type="entry name" value="RmlC-like cupins"/>
    <property type="match status" value="1"/>
</dbReference>
<accession>A0ABZ2XHB6</accession>
<dbReference type="Proteomes" id="UP001479520">
    <property type="component" value="Chromosome"/>
</dbReference>
<evidence type="ECO:0000259" key="3">
    <source>
        <dbReference type="Pfam" id="PF02678"/>
    </source>
</evidence>
<dbReference type="RefSeq" id="WP_341743959.1">
    <property type="nucleotide sequence ID" value="NZ_CP151406.1"/>
</dbReference>
<dbReference type="Pfam" id="PF05726">
    <property type="entry name" value="Pirin_C"/>
    <property type="match status" value="1"/>
</dbReference>
<reference evidence="5 6" key="1">
    <citation type="submission" date="2024-04" db="EMBL/GenBank/DDBJ databases">
        <title>Dissimilatory iodate-reducing microorganisms contribute to the enrichment of iodine in groundwater.</title>
        <authorList>
            <person name="Jiang Z."/>
        </authorList>
    </citation>
    <scope>NUCLEOTIDE SEQUENCE [LARGE SCALE GENOMIC DNA]</scope>
    <source>
        <strain evidence="5 6">NCP973</strain>
    </source>
</reference>
<dbReference type="InterPro" id="IPR012093">
    <property type="entry name" value="Pirin"/>
</dbReference>
<dbReference type="Gene3D" id="2.60.120.10">
    <property type="entry name" value="Jelly Rolls"/>
    <property type="match status" value="1"/>
</dbReference>
<comment type="similarity">
    <text evidence="1 2">Belongs to the pirin family.</text>
</comment>
<name>A0ABZ2XHB6_9RHOO</name>
<feature type="domain" description="Pirin C-terminal" evidence="4">
    <location>
        <begin position="171"/>
        <end position="269"/>
    </location>
</feature>
<keyword evidence="6" id="KW-1185">Reference proteome</keyword>
<protein>
    <submittedName>
        <fullName evidence="5">Pirin family protein</fullName>
    </submittedName>
</protein>
<evidence type="ECO:0000313" key="6">
    <source>
        <dbReference type="Proteomes" id="UP001479520"/>
    </source>
</evidence>
<dbReference type="PIRSF" id="PIRSF006232">
    <property type="entry name" value="Pirin"/>
    <property type="match status" value="1"/>
</dbReference>
<dbReference type="InterPro" id="IPR011051">
    <property type="entry name" value="RmlC_Cupin_sf"/>
</dbReference>
<evidence type="ECO:0000256" key="2">
    <source>
        <dbReference type="RuleBase" id="RU003457"/>
    </source>
</evidence>
<dbReference type="PANTHER" id="PTHR13903:SF8">
    <property type="entry name" value="PIRIN"/>
    <property type="match status" value="1"/>
</dbReference>
<feature type="domain" description="Pirin N-terminal" evidence="3">
    <location>
        <begin position="19"/>
        <end position="119"/>
    </location>
</feature>